<feature type="domain" description="Ketosynthase family 3 (KS3)" evidence="3">
    <location>
        <begin position="1"/>
        <end position="214"/>
    </location>
</feature>
<evidence type="ECO:0000256" key="2">
    <source>
        <dbReference type="RuleBase" id="RU003694"/>
    </source>
</evidence>
<dbReference type="GO" id="GO:0004312">
    <property type="term" value="F:fatty acid synthase activity"/>
    <property type="evidence" value="ECO:0007669"/>
    <property type="project" value="TreeGrafter"/>
</dbReference>
<evidence type="ECO:0000256" key="1">
    <source>
        <dbReference type="ARBA" id="ARBA00022679"/>
    </source>
</evidence>
<dbReference type="InterPro" id="IPR014031">
    <property type="entry name" value="Ketoacyl_synth_C"/>
</dbReference>
<dbReference type="SMART" id="SM00825">
    <property type="entry name" value="PKS_KS"/>
    <property type="match status" value="1"/>
</dbReference>
<dbReference type="Gene3D" id="3.40.366.10">
    <property type="entry name" value="Malonyl-Coenzyme A Acyl Carrier Protein, domain 2"/>
    <property type="match status" value="1"/>
</dbReference>
<dbReference type="CDD" id="cd00833">
    <property type="entry name" value="PKS"/>
    <property type="match status" value="1"/>
</dbReference>
<keyword evidence="1 2" id="KW-0808">Transferase</keyword>
<evidence type="ECO:0000313" key="4">
    <source>
        <dbReference type="EMBL" id="AYM54314.1"/>
    </source>
</evidence>
<dbReference type="EMBL" id="MH908921">
    <property type="protein sequence ID" value="AYM54314.1"/>
    <property type="molecule type" value="Genomic_DNA"/>
</dbReference>
<dbReference type="Pfam" id="PF00109">
    <property type="entry name" value="ketoacyl-synt"/>
    <property type="match status" value="1"/>
</dbReference>
<dbReference type="InterPro" id="IPR032821">
    <property type="entry name" value="PKS_assoc"/>
</dbReference>
<organism evidence="4">
    <name type="scientific">Sorangium cellulosum</name>
    <name type="common">Polyangium cellulosum</name>
    <dbReference type="NCBI Taxonomy" id="56"/>
    <lineage>
        <taxon>Bacteria</taxon>
        <taxon>Pseudomonadati</taxon>
        <taxon>Myxococcota</taxon>
        <taxon>Polyangia</taxon>
        <taxon>Polyangiales</taxon>
        <taxon>Polyangiaceae</taxon>
        <taxon>Sorangium</taxon>
    </lineage>
</organism>
<dbReference type="InterPro" id="IPR014030">
    <property type="entry name" value="Ketoacyl_synth_N"/>
</dbReference>
<dbReference type="InterPro" id="IPR001227">
    <property type="entry name" value="Ac_transferase_dom_sf"/>
</dbReference>
<dbReference type="InterPro" id="IPR016039">
    <property type="entry name" value="Thiolase-like"/>
</dbReference>
<dbReference type="Gene3D" id="3.40.47.10">
    <property type="match status" value="1"/>
</dbReference>
<dbReference type="Pfam" id="PF02801">
    <property type="entry name" value="Ketoacyl-synt_C"/>
    <property type="match status" value="1"/>
</dbReference>
<protein>
    <recommendedName>
        <fullName evidence="3">Ketosynthase family 3 (KS3) domain-containing protein</fullName>
    </recommendedName>
</protein>
<proteinExistence type="inferred from homology"/>
<dbReference type="PANTHER" id="PTHR43775">
    <property type="entry name" value="FATTY ACID SYNTHASE"/>
    <property type="match status" value="1"/>
</dbReference>
<comment type="similarity">
    <text evidence="2">Belongs to the thiolase-like superfamily. Beta-ketoacyl-ACP synthases family.</text>
</comment>
<name>A0A3S5GYB7_SORCE</name>
<dbReference type="Gene3D" id="3.30.70.3290">
    <property type="match status" value="1"/>
</dbReference>
<dbReference type="GO" id="GO:0006633">
    <property type="term" value="P:fatty acid biosynthetic process"/>
    <property type="evidence" value="ECO:0007669"/>
    <property type="project" value="TreeGrafter"/>
</dbReference>
<dbReference type="PROSITE" id="PS52004">
    <property type="entry name" value="KS3_2"/>
    <property type="match status" value="1"/>
</dbReference>
<reference evidence="4" key="1">
    <citation type="journal article" date="2018" name="J. Ind. Microbiol. Biotechnol.">
        <title>Genome mining reveals uncommon alkylpyrones as type III PKS products from myxobacteria.</title>
        <authorList>
            <person name="Hug J.J."/>
            <person name="Panter F."/>
            <person name="Krug D."/>
            <person name="Muller R."/>
        </authorList>
    </citation>
    <scope>NUCLEOTIDE SEQUENCE</scope>
    <source>
        <strain evidence="4">So ce1128</strain>
    </source>
</reference>
<dbReference type="Pfam" id="PF16197">
    <property type="entry name" value="KAsynt_C_assoc"/>
    <property type="match status" value="1"/>
</dbReference>
<dbReference type="PANTHER" id="PTHR43775:SF51">
    <property type="entry name" value="INACTIVE PHENOLPHTHIOCEROL SYNTHESIS POLYKETIDE SYNTHASE TYPE I PKS1-RELATED"/>
    <property type="match status" value="1"/>
</dbReference>
<accession>A0A3S5GYB7</accession>
<dbReference type="SUPFAM" id="SSF53901">
    <property type="entry name" value="Thiolase-like"/>
    <property type="match status" value="1"/>
</dbReference>
<dbReference type="InterPro" id="IPR050091">
    <property type="entry name" value="PKS_NRPS_Biosynth_Enz"/>
</dbReference>
<dbReference type="InterPro" id="IPR020841">
    <property type="entry name" value="PKS_Beta-ketoAc_synthase_dom"/>
</dbReference>
<evidence type="ECO:0000259" key="3">
    <source>
        <dbReference type="PROSITE" id="PS52004"/>
    </source>
</evidence>
<dbReference type="AlphaFoldDB" id="A0A3S5GYB7"/>
<sequence>MELRGLSPDGRCKAYDSSADGVGWAEGCSMVVLKRLSDAQRDGDRILAVIRGSAVNQDGRSNGLTAPNGPSQETVIRRALEQAGIAGTAVGYVEGHGTGTPLGDSIELQSLGATLGEGRRGEQRLVVGSLKSNIGHTQAAAGVGGVLKAALALRHERIPKSLHVEEPLRTVGWEELGLRVASEAVPWARGAAPRFAGVSSFGISGTNAHVILEEAPPERAQEASASRSVHVLAVSARSASALTELAERYATRLRSAAASEIGDLCYTALSRRTHHAHRLAVVGETGADLARLLESTARDRASHASIEAEAESARKVVFVFPGQGGSGAAWGGSCWRGSACSARRSRRARRRSGSTSRGR</sequence>